<keyword evidence="3" id="KW-1185">Reference proteome</keyword>
<reference evidence="3" key="1">
    <citation type="submission" date="2023-07" db="EMBL/GenBank/DDBJ databases">
        <title>Genome-inferred correspondence between phylogeny and metabolic traits in the wild Drosophila gut microbiome.</title>
        <authorList>
            <person name="Bueno E."/>
            <person name="Blow F."/>
            <person name="Douglas A.E."/>
        </authorList>
    </citation>
    <scope>NUCLEOTIDE SEQUENCE [LARGE SCALE GENOMIC DNA]</scope>
    <source>
        <strain evidence="3">JGM97</strain>
    </source>
</reference>
<keyword evidence="1" id="KW-0472">Membrane</keyword>
<dbReference type="Proteomes" id="UP000680634">
    <property type="component" value="Unassembled WGS sequence"/>
</dbReference>
<accession>A0ABS5JE31</accession>
<keyword evidence="1" id="KW-1133">Transmembrane helix</keyword>
<organism evidence="2 3">
    <name type="scientific">Nissabacter archeti</name>
    <dbReference type="NCBI Taxonomy" id="1917880"/>
    <lineage>
        <taxon>Bacteria</taxon>
        <taxon>Pseudomonadati</taxon>
        <taxon>Pseudomonadota</taxon>
        <taxon>Gammaproteobacteria</taxon>
        <taxon>Enterobacterales</taxon>
        <taxon>Yersiniaceae</taxon>
        <taxon>Nissabacter</taxon>
    </lineage>
</organism>
<protein>
    <submittedName>
        <fullName evidence="2">Uncharacterized protein</fullName>
    </submittedName>
</protein>
<evidence type="ECO:0000313" key="3">
    <source>
        <dbReference type="Proteomes" id="UP000680634"/>
    </source>
</evidence>
<name>A0ABS5JE31_9GAMM</name>
<evidence type="ECO:0000256" key="1">
    <source>
        <dbReference type="SAM" id="Phobius"/>
    </source>
</evidence>
<keyword evidence="1" id="KW-0812">Transmembrane</keyword>
<feature type="transmembrane region" description="Helical" evidence="1">
    <location>
        <begin position="56"/>
        <end position="77"/>
    </location>
</feature>
<evidence type="ECO:0000313" key="2">
    <source>
        <dbReference type="EMBL" id="MBS0968210.1"/>
    </source>
</evidence>
<gene>
    <name evidence="2" type="ORF">JK232_04810</name>
</gene>
<sequence>MSAGVKKFKYRGGNKEGDLFSFLPASVFNYFGVTWADHTIILSLTLICIKAIEQFLVILLSAAAFSHNISLPGPGWAKAVPAPIFKGTPGHRASGTLARRVISCYCLFLLLSGLLKKLTERKTRWREAACWH</sequence>
<feature type="transmembrane region" description="Helical" evidence="1">
    <location>
        <begin position="27"/>
        <end position="49"/>
    </location>
</feature>
<comment type="caution">
    <text evidence="2">The sequence shown here is derived from an EMBL/GenBank/DDBJ whole genome shotgun (WGS) entry which is preliminary data.</text>
</comment>
<feature type="transmembrane region" description="Helical" evidence="1">
    <location>
        <begin position="97"/>
        <end position="115"/>
    </location>
</feature>
<proteinExistence type="predicted"/>
<dbReference type="RefSeq" id="WP_212588897.1">
    <property type="nucleotide sequence ID" value="NZ_JAERKB010000003.1"/>
</dbReference>
<dbReference type="EMBL" id="JAERKB010000003">
    <property type="protein sequence ID" value="MBS0968210.1"/>
    <property type="molecule type" value="Genomic_DNA"/>
</dbReference>